<dbReference type="SUPFAM" id="SSF46785">
    <property type="entry name" value="Winged helix' DNA-binding domain"/>
    <property type="match status" value="1"/>
</dbReference>
<accession>A0A5J4RW64</accession>
<protein>
    <recommendedName>
        <fullName evidence="2">TonB-dependent receptor SusC</fullName>
    </recommendedName>
</protein>
<organism evidence="1">
    <name type="scientific">termite gut metagenome</name>
    <dbReference type="NCBI Taxonomy" id="433724"/>
    <lineage>
        <taxon>unclassified sequences</taxon>
        <taxon>metagenomes</taxon>
        <taxon>organismal metagenomes</taxon>
    </lineage>
</organism>
<gene>
    <name evidence="1" type="ORF">EZS27_014522</name>
</gene>
<dbReference type="PANTHER" id="PTHR33202">
    <property type="entry name" value="ZINC UPTAKE REGULATION PROTEIN"/>
    <property type="match status" value="1"/>
</dbReference>
<dbReference type="Gene3D" id="1.10.10.10">
    <property type="entry name" value="Winged helix-like DNA-binding domain superfamily/Winged helix DNA-binding domain"/>
    <property type="match status" value="1"/>
</dbReference>
<dbReference type="InterPro" id="IPR036390">
    <property type="entry name" value="WH_DNA-bd_sf"/>
</dbReference>
<dbReference type="Pfam" id="PF13715">
    <property type="entry name" value="CarbopepD_reg_2"/>
    <property type="match status" value="1"/>
</dbReference>
<dbReference type="GO" id="GO:0003700">
    <property type="term" value="F:DNA-binding transcription factor activity"/>
    <property type="evidence" value="ECO:0007669"/>
    <property type="project" value="InterPro"/>
</dbReference>
<dbReference type="InterPro" id="IPR036388">
    <property type="entry name" value="WH-like_DNA-bd_sf"/>
</dbReference>
<feature type="non-terminal residue" evidence="1">
    <location>
        <position position="223"/>
    </location>
</feature>
<dbReference type="InterPro" id="IPR008969">
    <property type="entry name" value="CarboxyPept-like_regulatory"/>
</dbReference>
<dbReference type="GO" id="GO:0000976">
    <property type="term" value="F:transcription cis-regulatory region binding"/>
    <property type="evidence" value="ECO:0007669"/>
    <property type="project" value="TreeGrafter"/>
</dbReference>
<dbReference type="InterPro" id="IPR002481">
    <property type="entry name" value="FUR"/>
</dbReference>
<evidence type="ECO:0000313" key="1">
    <source>
        <dbReference type="EMBL" id="KAA6337380.1"/>
    </source>
</evidence>
<comment type="caution">
    <text evidence="1">The sequence shown here is derived from an EMBL/GenBank/DDBJ whole genome shotgun (WGS) entry which is preliminary data.</text>
</comment>
<reference evidence="1" key="1">
    <citation type="submission" date="2019-03" db="EMBL/GenBank/DDBJ databases">
        <title>Single cell metagenomics reveals metabolic interactions within the superorganism composed of flagellate Streblomastix strix and complex community of Bacteroidetes bacteria on its surface.</title>
        <authorList>
            <person name="Treitli S.C."/>
            <person name="Kolisko M."/>
            <person name="Husnik F."/>
            <person name="Keeling P."/>
            <person name="Hampl V."/>
        </authorList>
    </citation>
    <scope>NUCLEOTIDE SEQUENCE</scope>
    <source>
        <strain evidence="1">STM</strain>
    </source>
</reference>
<dbReference type="EMBL" id="SNRY01000704">
    <property type="protein sequence ID" value="KAA6337380.1"/>
    <property type="molecule type" value="Genomic_DNA"/>
</dbReference>
<dbReference type="GO" id="GO:0045892">
    <property type="term" value="P:negative regulation of DNA-templated transcription"/>
    <property type="evidence" value="ECO:0007669"/>
    <property type="project" value="TreeGrafter"/>
</dbReference>
<dbReference type="GO" id="GO:0008270">
    <property type="term" value="F:zinc ion binding"/>
    <property type="evidence" value="ECO:0007669"/>
    <property type="project" value="TreeGrafter"/>
</dbReference>
<dbReference type="AlphaFoldDB" id="A0A5J4RW64"/>
<dbReference type="SUPFAM" id="SSF49464">
    <property type="entry name" value="Carboxypeptidase regulatory domain-like"/>
    <property type="match status" value="1"/>
</dbReference>
<dbReference type="Gene3D" id="2.60.40.1120">
    <property type="entry name" value="Carboxypeptidase-like, regulatory domain"/>
    <property type="match status" value="1"/>
</dbReference>
<evidence type="ECO:0008006" key="2">
    <source>
        <dbReference type="Google" id="ProtNLM"/>
    </source>
</evidence>
<dbReference type="GO" id="GO:1900376">
    <property type="term" value="P:regulation of secondary metabolite biosynthetic process"/>
    <property type="evidence" value="ECO:0007669"/>
    <property type="project" value="TreeGrafter"/>
</dbReference>
<dbReference type="PANTHER" id="PTHR33202:SF7">
    <property type="entry name" value="FERRIC UPTAKE REGULATION PROTEIN"/>
    <property type="match status" value="1"/>
</dbReference>
<dbReference type="Pfam" id="PF01475">
    <property type="entry name" value="FUR"/>
    <property type="match status" value="1"/>
</dbReference>
<name>A0A5J4RW64_9ZZZZ</name>
<sequence length="223" mass="24973">MDKQKRNTKSKQMIMSVLSNASSALCHEEIEGQLPEKMDRVTIYRILQGFCEDGKVHKIIGENGKTYYALCHNCLAGNHNDKHLHFRCLKCKTISCIDEPLTIPKLPSGYSISDVACLITGYCPKCLVQMKTIPVILLLFFVQFNLFAQYQIKVADKETKQAVVDADVYFLDSKTGTTTDETGFFSVNTKNSTILVQISAMGYSTFLGTLMLPNESTVYLEPS</sequence>
<proteinExistence type="predicted"/>